<feature type="compositionally biased region" description="Polar residues" evidence="1">
    <location>
        <begin position="161"/>
        <end position="176"/>
    </location>
</feature>
<feature type="compositionally biased region" description="Polar residues" evidence="1">
    <location>
        <begin position="187"/>
        <end position="207"/>
    </location>
</feature>
<evidence type="ECO:0000259" key="2">
    <source>
        <dbReference type="Pfam" id="PF02510"/>
    </source>
</evidence>
<dbReference type="PATRIC" id="fig|1239307.3.peg.3518"/>
<keyword evidence="4" id="KW-1185">Reference proteome</keyword>
<feature type="compositionally biased region" description="Polar residues" evidence="1">
    <location>
        <begin position="93"/>
        <end position="104"/>
    </location>
</feature>
<name>W0I075_9GAMM</name>
<dbReference type="Pfam" id="PF02510">
    <property type="entry name" value="SPAN"/>
    <property type="match status" value="1"/>
</dbReference>
<evidence type="ECO:0000313" key="4">
    <source>
        <dbReference type="Proteomes" id="UP000019028"/>
    </source>
</evidence>
<dbReference type="AlphaFoldDB" id="W0I075"/>
<feature type="region of interest" description="Disordered" evidence="1">
    <location>
        <begin position="1"/>
        <end position="46"/>
    </location>
</feature>
<reference evidence="3 4" key="1">
    <citation type="journal article" date="2014" name="Genome Biol. Evol.">
        <title>Genome degeneration and adaptation in a nascent stage of symbiosis.</title>
        <authorList>
            <person name="Oakeson K.F."/>
            <person name="Gil R."/>
            <person name="Clayton A.L."/>
            <person name="Dunn D.M."/>
            <person name="von Niederhausern A.C."/>
            <person name="Hamil C."/>
            <person name="Aoyagi A."/>
            <person name="Duval B."/>
            <person name="Baca A."/>
            <person name="Silva F.J."/>
            <person name="Vallier A."/>
            <person name="Jackson D.G."/>
            <person name="Latorre A."/>
            <person name="Weiss R.B."/>
            <person name="Heddi A."/>
            <person name="Moya A."/>
            <person name="Dale C."/>
        </authorList>
    </citation>
    <scope>NUCLEOTIDE SEQUENCE [LARGE SCALE GENOMIC DNA]</scope>
    <source>
        <strain evidence="3 4">HS1</strain>
    </source>
</reference>
<feature type="compositionally biased region" description="Polar residues" evidence="1">
    <location>
        <begin position="113"/>
        <end position="125"/>
    </location>
</feature>
<dbReference type="InterPro" id="IPR056746">
    <property type="entry name" value="SPAN_dom"/>
</dbReference>
<feature type="region of interest" description="Disordered" evidence="1">
    <location>
        <begin position="268"/>
        <end position="291"/>
    </location>
</feature>
<organism evidence="3 4">
    <name type="scientific">Sodalis praecaptivus</name>
    <dbReference type="NCBI Taxonomy" id="1239307"/>
    <lineage>
        <taxon>Bacteria</taxon>
        <taxon>Pseudomonadati</taxon>
        <taxon>Pseudomonadota</taxon>
        <taxon>Gammaproteobacteria</taxon>
        <taxon>Enterobacterales</taxon>
        <taxon>Bruguierivoracaceae</taxon>
        <taxon>Sodalis</taxon>
    </lineage>
</organism>
<dbReference type="OrthoDB" id="6561821at2"/>
<gene>
    <name evidence="3" type="primary">ysaP</name>
    <name evidence="3" type="ORF">Sant_3190</name>
</gene>
<dbReference type="HOGENOM" id="CLU_959421_0_0_6"/>
<dbReference type="RefSeq" id="WP_025423327.1">
    <property type="nucleotide sequence ID" value="NZ_CP006569.1"/>
</dbReference>
<dbReference type="Proteomes" id="UP000019028">
    <property type="component" value="Chromosome"/>
</dbReference>
<feature type="domain" description="Surface presentation of antigen" evidence="2">
    <location>
        <begin position="206"/>
        <end position="289"/>
    </location>
</feature>
<accession>W0I075</accession>
<proteinExistence type="predicted"/>
<protein>
    <submittedName>
        <fullName evidence="3">Type III secretion apparatus</fullName>
    </submittedName>
</protein>
<dbReference type="EMBL" id="CP006569">
    <property type="protein sequence ID" value="AHF78187.1"/>
    <property type="molecule type" value="Genomic_DNA"/>
</dbReference>
<feature type="region of interest" description="Disordered" evidence="1">
    <location>
        <begin position="66"/>
        <end position="207"/>
    </location>
</feature>
<dbReference type="KEGG" id="sod:Sant_3190"/>
<feature type="compositionally biased region" description="Low complexity" evidence="1">
    <location>
        <begin position="126"/>
        <end position="149"/>
    </location>
</feature>
<evidence type="ECO:0000313" key="3">
    <source>
        <dbReference type="EMBL" id="AHF78187.1"/>
    </source>
</evidence>
<sequence length="291" mass="30883">MSAKAELAPSVSMPSDVIKPIDDSSANWSPREKDKKQNRRSASPEALPYAVQQMIDLLRPDLQLNRGGLAQTKEQKGQAKAVGDDGINGGKTAATSHAESQSADHSIRAATLGRSTAGQQTVAQQSDTARTAAVAASAAPASSGQVSQSDKNRRQSAAVEGQTNQPQGHSAMTSPVNAELPQVATPAPQSKSTQSPLVKTQAETPSNTLSMEYRFQGWTGNHSVKLSASPSPLQDGVLTLQPSSLQVGHVMNREMDHWQGNSTMVVVPADEDEGQQQQQRHPDEQPDPEAQ</sequence>
<evidence type="ECO:0000256" key="1">
    <source>
        <dbReference type="SAM" id="MobiDB-lite"/>
    </source>
</evidence>